<name>A0A088E6E5_9CREN</name>
<dbReference type="Proteomes" id="UP000062398">
    <property type="component" value="Chromosome"/>
</dbReference>
<proteinExistence type="predicted"/>
<dbReference type="EMBL" id="CP012173">
    <property type="protein sequence ID" value="AKV76089.1"/>
    <property type="molecule type" value="Genomic_DNA"/>
</dbReference>
<sequence precursor="true">MRNPVLGGLLLALGVMQFWILMLIAEELYPGYNLNNNYISDLGVGKTALIFNSSIILLGIMVIASGILMSRRSFTPLLVVGGLGMMGVGLFPETTGTPHLVSALIAFLFSGLASFPAFRLTKTPVRYSYPVLGLISLASLFLFISHNYLGLGPGGMERMIVLPDIIWSISFGSSVVKNEA</sequence>
<reference evidence="2 8" key="1">
    <citation type="journal article" date="2014" name="J. Bacteriol.">
        <title>Role of an Archaeal PitA Transporter in the Copper and Arsenic Resistance of Metallosphaera sedula, an Extreme Thermoacidophile.</title>
        <authorList>
            <person name="McCarthy S."/>
            <person name="Ai C."/>
            <person name="Wheaton G."/>
            <person name="Tevatia R."/>
            <person name="Eckrich V."/>
            <person name="Kelly R."/>
            <person name="Blum P."/>
        </authorList>
    </citation>
    <scope>NUCLEOTIDE SEQUENCE [LARGE SCALE GENOMIC DNA]</scope>
    <source>
        <strain evidence="2 8">CuR1</strain>
    </source>
</reference>
<dbReference type="InterPro" id="IPR009339">
    <property type="entry name" value="DUF998"/>
</dbReference>
<gene>
    <name evidence="2" type="ORF">HA72_0753</name>
    <name evidence="3" type="ORF">MsedA_0768</name>
    <name evidence="4" type="ORF">MsedB_0768</name>
    <name evidence="5" type="ORF">MsedC_0767</name>
    <name evidence="6" type="ORF">MsedD_0768</name>
    <name evidence="7" type="ORF">MsedE_0768</name>
</gene>
<dbReference type="Proteomes" id="UP000056255">
    <property type="component" value="Chromosome"/>
</dbReference>
<reference evidence="10 11" key="2">
    <citation type="journal article" date="2015" name="Genome Announc.">
        <title>Complete Genome Sequences of Evolved Arsenate-Resistant Metallosphaera sedula Strains.</title>
        <authorList>
            <person name="Ai C."/>
            <person name="McCarthy S."/>
            <person name="Schackwitz W."/>
            <person name="Martin J."/>
            <person name="Lipzen A."/>
            <person name="Blum P."/>
        </authorList>
    </citation>
    <scope>NUCLEOTIDE SEQUENCE [LARGE SCALE GENOMIC DNA]</scope>
    <source>
        <strain evidence="5 11">ARS120-1</strain>
        <strain evidence="6 10">ARS120-2</strain>
        <strain evidence="3 13">ARS50-1</strain>
        <strain evidence="4 12">ARS50-2</strain>
    </source>
</reference>
<dbReference type="OMA" id="EDYGTPH"/>
<dbReference type="RefSeq" id="WP_012020715.1">
    <property type="nucleotide sequence ID" value="NZ_CP008822.1"/>
</dbReference>
<protein>
    <submittedName>
        <fullName evidence="2 3">Membrane protein</fullName>
    </submittedName>
</protein>
<evidence type="ECO:0000313" key="2">
    <source>
        <dbReference type="EMBL" id="AIM26915.1"/>
    </source>
</evidence>
<evidence type="ECO:0000313" key="10">
    <source>
        <dbReference type="Proteomes" id="UP000061362"/>
    </source>
</evidence>
<dbReference type="EMBL" id="CP012176">
    <property type="protein sequence ID" value="AKV82829.1"/>
    <property type="molecule type" value="Genomic_DNA"/>
</dbReference>
<feature type="transmembrane region" description="Helical" evidence="1">
    <location>
        <begin position="97"/>
        <end position="115"/>
    </location>
</feature>
<keyword evidence="1" id="KW-0812">Transmembrane</keyword>
<evidence type="ECO:0000313" key="13">
    <source>
        <dbReference type="Proteomes" id="UP000068832"/>
    </source>
</evidence>
<dbReference type="Proteomes" id="UP000029084">
    <property type="component" value="Chromosome"/>
</dbReference>
<dbReference type="GeneID" id="91755211"/>
<evidence type="ECO:0000313" key="12">
    <source>
        <dbReference type="Proteomes" id="UP000062475"/>
    </source>
</evidence>
<dbReference type="EMBL" id="CP012175">
    <property type="protein sequence ID" value="AKV80585.1"/>
    <property type="molecule type" value="Genomic_DNA"/>
</dbReference>
<dbReference type="Pfam" id="PF06197">
    <property type="entry name" value="DUF998"/>
    <property type="match status" value="1"/>
</dbReference>
<accession>A0A088E6E5</accession>
<feature type="transmembrane region" description="Helical" evidence="1">
    <location>
        <begin position="74"/>
        <end position="91"/>
    </location>
</feature>
<feature type="transmembrane region" description="Helical" evidence="1">
    <location>
        <begin position="127"/>
        <end position="149"/>
    </location>
</feature>
<evidence type="ECO:0000313" key="8">
    <source>
        <dbReference type="Proteomes" id="UP000029084"/>
    </source>
</evidence>
<keyword evidence="1" id="KW-1133">Transmembrane helix</keyword>
<dbReference type="Proteomes" id="UP000062475">
    <property type="component" value="Chromosome"/>
</dbReference>
<evidence type="ECO:0000313" key="5">
    <source>
        <dbReference type="EMBL" id="AKV78340.1"/>
    </source>
</evidence>
<evidence type="ECO:0000313" key="4">
    <source>
        <dbReference type="EMBL" id="AKV76089.1"/>
    </source>
</evidence>
<dbReference type="OrthoDB" id="46160at2157"/>
<dbReference type="EMBL" id="CP012174">
    <property type="protein sequence ID" value="AKV78340.1"/>
    <property type="molecule type" value="Genomic_DNA"/>
</dbReference>
<evidence type="ECO:0000313" key="11">
    <source>
        <dbReference type="Proteomes" id="UP000062398"/>
    </source>
</evidence>
<evidence type="ECO:0000256" key="1">
    <source>
        <dbReference type="SAM" id="Phobius"/>
    </source>
</evidence>
<evidence type="ECO:0000313" key="6">
    <source>
        <dbReference type="EMBL" id="AKV80585.1"/>
    </source>
</evidence>
<evidence type="ECO:0000313" key="7">
    <source>
        <dbReference type="EMBL" id="AKV82829.1"/>
    </source>
</evidence>
<organism evidence="2 8">
    <name type="scientific">Metallosphaera sedula</name>
    <dbReference type="NCBI Taxonomy" id="43687"/>
    <lineage>
        <taxon>Archaea</taxon>
        <taxon>Thermoproteota</taxon>
        <taxon>Thermoprotei</taxon>
        <taxon>Sulfolobales</taxon>
        <taxon>Sulfolobaceae</taxon>
        <taxon>Metallosphaera</taxon>
    </lineage>
</organism>
<feature type="transmembrane region" description="Helical" evidence="1">
    <location>
        <begin position="49"/>
        <end position="67"/>
    </location>
</feature>
<dbReference type="Proteomes" id="UP000068832">
    <property type="component" value="Chromosome"/>
</dbReference>
<dbReference type="EMBL" id="CP012172">
    <property type="protein sequence ID" value="AKV73848.1"/>
    <property type="molecule type" value="Genomic_DNA"/>
</dbReference>
<keyword evidence="1" id="KW-0472">Membrane</keyword>
<reference evidence="7 9" key="3">
    <citation type="submission" date="2015-07" db="EMBL/GenBank/DDBJ databases">
        <title>Physiological, transcriptional responses and genome re-sequencing of acid resistant extremely thermoacidophilic Metallosphaera sedula SARC-M1.</title>
        <authorList>
            <person name="Ai C."/>
            <person name="McCarthy S."/>
            <person name="Eckrich V."/>
            <person name="Rudrappa D."/>
            <person name="Qiu G."/>
            <person name="Blum P."/>
        </authorList>
    </citation>
    <scope>NUCLEOTIDE SEQUENCE [LARGE SCALE GENOMIC DNA]</scope>
    <source>
        <strain evidence="7 9">SARC-M1</strain>
    </source>
</reference>
<evidence type="ECO:0000313" key="3">
    <source>
        <dbReference type="EMBL" id="AKV73848.1"/>
    </source>
</evidence>
<dbReference type="PATRIC" id="fig|43687.5.peg.772"/>
<dbReference type="EMBL" id="CP008822">
    <property type="protein sequence ID" value="AIM26915.1"/>
    <property type="molecule type" value="Genomic_DNA"/>
</dbReference>
<dbReference type="AlphaFoldDB" id="A0A088E6E5"/>
<dbReference type="Proteomes" id="UP000061362">
    <property type="component" value="Chromosome"/>
</dbReference>
<evidence type="ECO:0000313" key="9">
    <source>
        <dbReference type="Proteomes" id="UP000056255"/>
    </source>
</evidence>